<dbReference type="InterPro" id="IPR013328">
    <property type="entry name" value="6PGD_dom2"/>
</dbReference>
<dbReference type="Pfam" id="PF02317">
    <property type="entry name" value="Octopine_DH"/>
    <property type="match status" value="1"/>
</dbReference>
<dbReference type="OrthoDB" id="1073746at2"/>
<evidence type="ECO:0000256" key="1">
    <source>
        <dbReference type="ARBA" id="ARBA00023002"/>
    </source>
</evidence>
<dbReference type="RefSeq" id="WP_089285625.1">
    <property type="nucleotide sequence ID" value="NZ_FZOJ01000070.1"/>
</dbReference>
<sequence>MKIAVLGSGNGGCAVAADFALKGHDVYLFDFEEFNENINAIMKNGGIFVDGDFVGFAEIKYAGHDIEKVITGADLIMVVRPAFGTKLFAEAAKGYIQKGQKIVICPGSCGGSLIFKKGLGLELEDESIIVSETSTLPYACRVIAAGKVHIYIKLLGGIYLAAIPSRLTENVLIDLKEVYPGIVPAKNVLQTTLQNGNPVIHPAVTLLNAALVEREKGDFYFYEEGVTPSVGRLMEAVDKERIEIGKKLEIEIIPNPVLGLIQGYMQESNYDTGYSKGRGFKGIKAQSKLDNRYMNEDVGYGLVFMSELGKQIEVETPIMDSIINIASVIMGKEYREMKSRTPETLGLSSYTVDELINVL</sequence>
<accession>A0A239LC29</accession>
<reference evidence="4 5" key="1">
    <citation type="submission" date="2017-06" db="EMBL/GenBank/DDBJ databases">
        <authorList>
            <person name="Kim H.J."/>
            <person name="Triplett B.A."/>
        </authorList>
    </citation>
    <scope>NUCLEOTIDE SEQUENCE [LARGE SCALE GENOMIC DNA]</scope>
    <source>
        <strain evidence="4 5">SCA</strain>
    </source>
</reference>
<dbReference type="GO" id="GO:0046168">
    <property type="term" value="P:glycerol-3-phosphate catabolic process"/>
    <property type="evidence" value="ECO:0007669"/>
    <property type="project" value="InterPro"/>
</dbReference>
<dbReference type="Gene3D" id="3.40.50.720">
    <property type="entry name" value="NAD(P)-binding Rossmann-like Domain"/>
    <property type="match status" value="1"/>
</dbReference>
<dbReference type="GO" id="GO:0016616">
    <property type="term" value="F:oxidoreductase activity, acting on the CH-OH group of donors, NAD or NADP as acceptor"/>
    <property type="evidence" value="ECO:0007669"/>
    <property type="project" value="InterPro"/>
</dbReference>
<evidence type="ECO:0000259" key="3">
    <source>
        <dbReference type="Pfam" id="PF02317"/>
    </source>
</evidence>
<dbReference type="SUPFAM" id="SSF51735">
    <property type="entry name" value="NAD(P)-binding Rossmann-fold domains"/>
    <property type="match status" value="1"/>
</dbReference>
<dbReference type="PANTHER" id="PTHR38015">
    <property type="entry name" value="BLR6086 PROTEIN"/>
    <property type="match status" value="1"/>
</dbReference>
<dbReference type="Pfam" id="PF01210">
    <property type="entry name" value="NAD_Gly3P_dh_N"/>
    <property type="match status" value="1"/>
</dbReference>
<evidence type="ECO:0000313" key="4">
    <source>
        <dbReference type="EMBL" id="SNT27522.1"/>
    </source>
</evidence>
<dbReference type="Gene3D" id="1.10.1040.10">
    <property type="entry name" value="N-(1-d-carboxylethyl)-l-norvaline Dehydrogenase, domain 2"/>
    <property type="match status" value="1"/>
</dbReference>
<proteinExistence type="predicted"/>
<dbReference type="InterPro" id="IPR051729">
    <property type="entry name" value="Opine/Lysopine_DH"/>
</dbReference>
<dbReference type="InterPro" id="IPR036291">
    <property type="entry name" value="NAD(P)-bd_dom_sf"/>
</dbReference>
<dbReference type="InterPro" id="IPR003421">
    <property type="entry name" value="Opine_DH"/>
</dbReference>
<keyword evidence="1" id="KW-0560">Oxidoreductase</keyword>
<keyword evidence="5" id="KW-1185">Reference proteome</keyword>
<dbReference type="GO" id="GO:0051287">
    <property type="term" value="F:NAD binding"/>
    <property type="evidence" value="ECO:0007669"/>
    <property type="project" value="InterPro"/>
</dbReference>
<dbReference type="AlphaFoldDB" id="A0A239LC29"/>
<dbReference type="Proteomes" id="UP000198304">
    <property type="component" value="Unassembled WGS sequence"/>
</dbReference>
<feature type="domain" description="Glycerol-3-phosphate dehydrogenase NAD-dependent N-terminal" evidence="2">
    <location>
        <begin position="2"/>
        <end position="105"/>
    </location>
</feature>
<protein>
    <submittedName>
        <fullName evidence="4">Opine dehydrogenase</fullName>
    </submittedName>
</protein>
<dbReference type="InterPro" id="IPR008927">
    <property type="entry name" value="6-PGluconate_DH-like_C_sf"/>
</dbReference>
<organism evidence="4 5">
    <name type="scientific">Anaerovirgula multivorans</name>
    <dbReference type="NCBI Taxonomy" id="312168"/>
    <lineage>
        <taxon>Bacteria</taxon>
        <taxon>Bacillati</taxon>
        <taxon>Bacillota</taxon>
        <taxon>Clostridia</taxon>
        <taxon>Peptostreptococcales</taxon>
        <taxon>Natronincolaceae</taxon>
        <taxon>Anaerovirgula</taxon>
    </lineage>
</organism>
<dbReference type="EMBL" id="FZOJ01000070">
    <property type="protein sequence ID" value="SNT27522.1"/>
    <property type="molecule type" value="Genomic_DNA"/>
</dbReference>
<feature type="domain" description="Opine dehydrogenase" evidence="3">
    <location>
        <begin position="185"/>
        <end position="330"/>
    </location>
</feature>
<evidence type="ECO:0000259" key="2">
    <source>
        <dbReference type="Pfam" id="PF01210"/>
    </source>
</evidence>
<dbReference type="PANTHER" id="PTHR38015:SF1">
    <property type="entry name" value="OPINE DEHYDROGENASE DOMAIN-CONTAINING PROTEIN"/>
    <property type="match status" value="1"/>
</dbReference>
<name>A0A239LC29_9FIRM</name>
<evidence type="ECO:0000313" key="5">
    <source>
        <dbReference type="Proteomes" id="UP000198304"/>
    </source>
</evidence>
<gene>
    <name evidence="4" type="ORF">SAMN05446037_10701</name>
</gene>
<dbReference type="SUPFAM" id="SSF48179">
    <property type="entry name" value="6-phosphogluconate dehydrogenase C-terminal domain-like"/>
    <property type="match status" value="1"/>
</dbReference>
<dbReference type="InterPro" id="IPR011128">
    <property type="entry name" value="G3P_DH_NAD-dep_N"/>
</dbReference>